<sequence>MEINEFVRLANAHAEVGYDSSESVKRANRIADKLRSAMLEAFKDPAQTEQLMSLLDHPQAGPWIAFCALESLQLDPQNEAHCLRVVRAMASATDPSGAGAALWLSDRGYGP</sequence>
<dbReference type="RefSeq" id="WP_253564345.1">
    <property type="nucleotide sequence ID" value="NZ_JAMZEK010000001.1"/>
</dbReference>
<dbReference type="Proteomes" id="UP001204615">
    <property type="component" value="Unassembled WGS sequence"/>
</dbReference>
<gene>
    <name evidence="1" type="ORF">NC595_01290</name>
</gene>
<reference evidence="1 2" key="1">
    <citation type="submission" date="2022-06" db="EMBL/GenBank/DDBJ databases">
        <title>Dyella sp. Sa strain:Sa Genome sequencing.</title>
        <authorList>
            <person name="Park S."/>
        </authorList>
    </citation>
    <scope>NUCLEOTIDE SEQUENCE [LARGE SCALE GENOMIC DNA]</scope>
    <source>
        <strain evidence="1 2">Sa</strain>
    </source>
</reference>
<dbReference type="EMBL" id="JAMZEK010000001">
    <property type="protein sequence ID" value="MCP1372691.1"/>
    <property type="molecule type" value="Genomic_DNA"/>
</dbReference>
<comment type="caution">
    <text evidence="1">The sequence shown here is derived from an EMBL/GenBank/DDBJ whole genome shotgun (WGS) entry which is preliminary data.</text>
</comment>
<name>A0ABT1F5N0_9GAMM</name>
<proteinExistence type="predicted"/>
<evidence type="ECO:0000313" key="2">
    <source>
        <dbReference type="Proteomes" id="UP001204615"/>
    </source>
</evidence>
<protein>
    <recommendedName>
        <fullName evidence="3">DUF2019 domain-containing protein</fullName>
    </recommendedName>
</protein>
<evidence type="ECO:0008006" key="3">
    <source>
        <dbReference type="Google" id="ProtNLM"/>
    </source>
</evidence>
<evidence type="ECO:0000313" key="1">
    <source>
        <dbReference type="EMBL" id="MCP1372691.1"/>
    </source>
</evidence>
<organism evidence="1 2">
    <name type="scientific">Dyella lutea</name>
    <dbReference type="NCBI Taxonomy" id="2950441"/>
    <lineage>
        <taxon>Bacteria</taxon>
        <taxon>Pseudomonadati</taxon>
        <taxon>Pseudomonadota</taxon>
        <taxon>Gammaproteobacteria</taxon>
        <taxon>Lysobacterales</taxon>
        <taxon>Rhodanobacteraceae</taxon>
        <taxon>Dyella</taxon>
    </lineage>
</organism>
<keyword evidence="2" id="KW-1185">Reference proteome</keyword>
<accession>A0ABT1F5N0</accession>